<evidence type="ECO:0000256" key="1">
    <source>
        <dbReference type="SAM" id="MobiDB-lite"/>
    </source>
</evidence>
<dbReference type="EMBL" id="JAHRHJ020000007">
    <property type="protein sequence ID" value="KAH9309512.1"/>
    <property type="molecule type" value="Genomic_DNA"/>
</dbReference>
<feature type="domain" description="Retroviral polymerase SH3-like" evidence="2">
    <location>
        <begin position="3"/>
        <end position="33"/>
    </location>
</feature>
<dbReference type="InterPro" id="IPR057670">
    <property type="entry name" value="SH3_retrovirus"/>
</dbReference>
<feature type="compositionally biased region" description="Acidic residues" evidence="1">
    <location>
        <begin position="50"/>
        <end position="61"/>
    </location>
</feature>
<feature type="non-terminal residue" evidence="3">
    <location>
        <position position="61"/>
    </location>
</feature>
<feature type="region of interest" description="Disordered" evidence="1">
    <location>
        <begin position="23"/>
        <end position="61"/>
    </location>
</feature>
<reference evidence="3 4" key="1">
    <citation type="journal article" date="2021" name="Nat. Plants">
        <title>The Taxus genome provides insights into paclitaxel biosynthesis.</title>
        <authorList>
            <person name="Xiong X."/>
            <person name="Gou J."/>
            <person name="Liao Q."/>
            <person name="Li Y."/>
            <person name="Zhou Q."/>
            <person name="Bi G."/>
            <person name="Li C."/>
            <person name="Du R."/>
            <person name="Wang X."/>
            <person name="Sun T."/>
            <person name="Guo L."/>
            <person name="Liang H."/>
            <person name="Lu P."/>
            <person name="Wu Y."/>
            <person name="Zhang Z."/>
            <person name="Ro D.K."/>
            <person name="Shang Y."/>
            <person name="Huang S."/>
            <person name="Yan J."/>
        </authorList>
    </citation>
    <scope>NUCLEOTIDE SEQUENCE [LARGE SCALE GENOMIC DNA]</scope>
    <source>
        <strain evidence="3">Ta-2019</strain>
    </source>
</reference>
<comment type="caution">
    <text evidence="3">The sequence shown here is derived from an EMBL/GenBank/DDBJ whole genome shotgun (WGS) entry which is preliminary data.</text>
</comment>
<evidence type="ECO:0000259" key="2">
    <source>
        <dbReference type="Pfam" id="PF25597"/>
    </source>
</evidence>
<dbReference type="Pfam" id="PF25597">
    <property type="entry name" value="SH3_retrovirus"/>
    <property type="match status" value="1"/>
</dbReference>
<protein>
    <recommendedName>
        <fullName evidence="2">Retroviral polymerase SH3-like domain-containing protein</fullName>
    </recommendedName>
</protein>
<evidence type="ECO:0000313" key="3">
    <source>
        <dbReference type="EMBL" id="KAH9309512.1"/>
    </source>
</evidence>
<keyword evidence="4" id="KW-1185">Reference proteome</keyword>
<dbReference type="Proteomes" id="UP000824469">
    <property type="component" value="Unassembled WGS sequence"/>
</dbReference>
<accession>A0AA38FRS6</accession>
<organism evidence="3 4">
    <name type="scientific">Taxus chinensis</name>
    <name type="common">Chinese yew</name>
    <name type="synonym">Taxus wallichiana var. chinensis</name>
    <dbReference type="NCBI Taxonomy" id="29808"/>
    <lineage>
        <taxon>Eukaryota</taxon>
        <taxon>Viridiplantae</taxon>
        <taxon>Streptophyta</taxon>
        <taxon>Embryophyta</taxon>
        <taxon>Tracheophyta</taxon>
        <taxon>Spermatophyta</taxon>
        <taxon>Pinopsida</taxon>
        <taxon>Pinidae</taxon>
        <taxon>Conifers II</taxon>
        <taxon>Cupressales</taxon>
        <taxon>Taxaceae</taxon>
        <taxon>Taxus</taxon>
    </lineage>
</organism>
<name>A0AA38FRS6_TAXCH</name>
<gene>
    <name evidence="3" type="ORF">KI387_037423</name>
</gene>
<dbReference type="AlphaFoldDB" id="A0AA38FRS6"/>
<proteinExistence type="predicted"/>
<evidence type="ECO:0000313" key="4">
    <source>
        <dbReference type="Proteomes" id="UP000824469"/>
    </source>
</evidence>
<sequence>TLGYRLMDQKTRKEYTSRDVDFFEKKEANSSPPDSPNLDYSPVVNIEADVPTDDESDDGDD</sequence>
<feature type="non-terminal residue" evidence="3">
    <location>
        <position position="1"/>
    </location>
</feature>